<gene>
    <name evidence="1" type="ORF">GALL_99840</name>
</gene>
<comment type="caution">
    <text evidence="1">The sequence shown here is derived from an EMBL/GenBank/DDBJ whole genome shotgun (WGS) entry which is preliminary data.</text>
</comment>
<organism evidence="1">
    <name type="scientific">mine drainage metagenome</name>
    <dbReference type="NCBI Taxonomy" id="410659"/>
    <lineage>
        <taxon>unclassified sequences</taxon>
        <taxon>metagenomes</taxon>
        <taxon>ecological metagenomes</taxon>
    </lineage>
</organism>
<name>A0A1J5T6F8_9ZZZZ</name>
<dbReference type="EMBL" id="MLJW01000035">
    <property type="protein sequence ID" value="OIR07702.1"/>
    <property type="molecule type" value="Genomic_DNA"/>
</dbReference>
<reference evidence="1" key="1">
    <citation type="submission" date="2016-10" db="EMBL/GenBank/DDBJ databases">
        <title>Sequence of Gallionella enrichment culture.</title>
        <authorList>
            <person name="Poehlein A."/>
            <person name="Muehling M."/>
            <person name="Daniel R."/>
        </authorList>
    </citation>
    <scope>NUCLEOTIDE SEQUENCE</scope>
</reference>
<accession>A0A1J5T6F8</accession>
<protein>
    <submittedName>
        <fullName evidence="1">Uncharacterized protein</fullName>
    </submittedName>
</protein>
<sequence length="284" mass="32106">MKNKLSITPNFHSGTCLLGFLILCLTYPIQGTTGEFDTYRYKLEQNNNDKVCSHMAGVFSKYFKKPFNTINDEAEYVKDGGIQPPLLPGAKNDLRSFVTMSFSFQPTSPEFDAIKWRVGKQIQPGSGQNHDVYPNIPFIAADIDINNDGQIKTFIKHGFMSCYLGYGGACNSGDSWSIFRKGDIDLMQGPIEWDVPIQGQNGHPPLAVILENLACNIVRPFIYDGVTYLSCYNRKLNSVRDYRKGTPHREYTDVLKYQGIEKLPDGRTLLKAETVCRFRMIVTK</sequence>
<proteinExistence type="predicted"/>
<dbReference type="AlphaFoldDB" id="A0A1J5T6F8"/>
<evidence type="ECO:0000313" key="1">
    <source>
        <dbReference type="EMBL" id="OIR07702.1"/>
    </source>
</evidence>